<dbReference type="HAMAP" id="MF_01077">
    <property type="entry name" value="RimP"/>
    <property type="match status" value="1"/>
</dbReference>
<dbReference type="FunFam" id="3.30.300.70:FF:000001">
    <property type="entry name" value="Ribosome maturation factor RimP"/>
    <property type="match status" value="1"/>
</dbReference>
<keyword evidence="1 3" id="KW-0963">Cytoplasm</keyword>
<evidence type="ECO:0000313" key="6">
    <source>
        <dbReference type="EMBL" id="MZR29594.1"/>
    </source>
</evidence>
<dbReference type="GO" id="GO:0000028">
    <property type="term" value="P:ribosomal small subunit assembly"/>
    <property type="evidence" value="ECO:0007669"/>
    <property type="project" value="TreeGrafter"/>
</dbReference>
<dbReference type="InterPro" id="IPR003728">
    <property type="entry name" value="Ribosome_maturation_RimP"/>
</dbReference>
<dbReference type="InterPro" id="IPR035956">
    <property type="entry name" value="RimP_N_sf"/>
</dbReference>
<dbReference type="Pfam" id="PF17384">
    <property type="entry name" value="DUF150_C"/>
    <property type="match status" value="1"/>
</dbReference>
<dbReference type="InterPro" id="IPR028998">
    <property type="entry name" value="RimP_C"/>
</dbReference>
<dbReference type="AlphaFoldDB" id="A0A6L8W561"/>
<comment type="function">
    <text evidence="3">Required for maturation of 30S ribosomal subunits.</text>
</comment>
<comment type="subcellular location">
    <subcellularLocation>
        <location evidence="3">Cytoplasm</location>
    </subcellularLocation>
</comment>
<comment type="caution">
    <text evidence="6">The sequence shown here is derived from an EMBL/GenBank/DDBJ whole genome shotgun (WGS) entry which is preliminary data.</text>
</comment>
<evidence type="ECO:0000256" key="1">
    <source>
        <dbReference type="ARBA" id="ARBA00022490"/>
    </source>
</evidence>
<evidence type="ECO:0000259" key="5">
    <source>
        <dbReference type="Pfam" id="PF17384"/>
    </source>
</evidence>
<accession>A0A6L8W561</accession>
<dbReference type="PANTHER" id="PTHR33867:SF1">
    <property type="entry name" value="RIBOSOME MATURATION FACTOR RIMP"/>
    <property type="match status" value="1"/>
</dbReference>
<dbReference type="SUPFAM" id="SSF75420">
    <property type="entry name" value="YhbC-like, N-terminal domain"/>
    <property type="match status" value="1"/>
</dbReference>
<comment type="similarity">
    <text evidence="3">Belongs to the RimP family.</text>
</comment>
<gene>
    <name evidence="3 6" type="primary">rimP</name>
    <name evidence="6" type="ORF">GQE98_02995</name>
</gene>
<evidence type="ECO:0000256" key="2">
    <source>
        <dbReference type="ARBA" id="ARBA00022517"/>
    </source>
</evidence>
<evidence type="ECO:0000313" key="7">
    <source>
        <dbReference type="Proteomes" id="UP000476030"/>
    </source>
</evidence>
<dbReference type="GO" id="GO:0006412">
    <property type="term" value="P:translation"/>
    <property type="evidence" value="ECO:0007669"/>
    <property type="project" value="TreeGrafter"/>
</dbReference>
<name>A0A6L8W561_9PROT</name>
<sequence>MNAIEKIKDLITPPLNDMGYEVVRVRLTGNEKKVLQIMAEKPDGTMTIEGCTEVSQMVSALLDVEDPISGAYDLEVSSPGIDRPLTRLKDFDRWSGFEAKVELEQAVEGQRRYRGKLLGLKDDNILMQTDDGDRLELPFSEVRKAKLILTDELIAASSRSA</sequence>
<dbReference type="InterPro" id="IPR028989">
    <property type="entry name" value="RimP_N"/>
</dbReference>
<dbReference type="EMBL" id="WTUW01000001">
    <property type="protein sequence ID" value="MZR29594.1"/>
    <property type="molecule type" value="Genomic_DNA"/>
</dbReference>
<dbReference type="Proteomes" id="UP000476030">
    <property type="component" value="Unassembled WGS sequence"/>
</dbReference>
<proteinExistence type="inferred from homology"/>
<organism evidence="6 7">
    <name type="scientific">Sneathiella litorea</name>
    <dbReference type="NCBI Taxonomy" id="2606216"/>
    <lineage>
        <taxon>Bacteria</taxon>
        <taxon>Pseudomonadati</taxon>
        <taxon>Pseudomonadota</taxon>
        <taxon>Alphaproteobacteria</taxon>
        <taxon>Sneathiellales</taxon>
        <taxon>Sneathiellaceae</taxon>
        <taxon>Sneathiella</taxon>
    </lineage>
</organism>
<dbReference type="Pfam" id="PF02576">
    <property type="entry name" value="RimP_N"/>
    <property type="match status" value="1"/>
</dbReference>
<dbReference type="GO" id="GO:0005829">
    <property type="term" value="C:cytosol"/>
    <property type="evidence" value="ECO:0007669"/>
    <property type="project" value="TreeGrafter"/>
</dbReference>
<keyword evidence="2 3" id="KW-0690">Ribosome biogenesis</keyword>
<evidence type="ECO:0000256" key="3">
    <source>
        <dbReference type="HAMAP-Rule" id="MF_01077"/>
    </source>
</evidence>
<dbReference type="CDD" id="cd01734">
    <property type="entry name" value="YlxS_C"/>
    <property type="match status" value="1"/>
</dbReference>
<dbReference type="PANTHER" id="PTHR33867">
    <property type="entry name" value="RIBOSOME MATURATION FACTOR RIMP"/>
    <property type="match status" value="1"/>
</dbReference>
<feature type="domain" description="Ribosome maturation factor RimP C-terminal" evidence="5">
    <location>
        <begin position="85"/>
        <end position="150"/>
    </location>
</feature>
<dbReference type="SUPFAM" id="SSF74942">
    <property type="entry name" value="YhbC-like, C-terminal domain"/>
    <property type="match status" value="1"/>
</dbReference>
<dbReference type="Gene3D" id="3.30.300.70">
    <property type="entry name" value="RimP-like superfamily, N-terminal"/>
    <property type="match status" value="1"/>
</dbReference>
<evidence type="ECO:0000259" key="4">
    <source>
        <dbReference type="Pfam" id="PF02576"/>
    </source>
</evidence>
<dbReference type="NCBIfam" id="NF000932">
    <property type="entry name" value="PRK00092.2-5"/>
    <property type="match status" value="1"/>
</dbReference>
<keyword evidence="7" id="KW-1185">Reference proteome</keyword>
<reference evidence="6 7" key="1">
    <citation type="submission" date="2019-12" db="EMBL/GenBank/DDBJ databases">
        <title>Snethiella sp. nov. sp. isolated from sea sand.</title>
        <authorList>
            <person name="Kim J."/>
            <person name="Jeong S.E."/>
            <person name="Jung H.S."/>
            <person name="Jeon C.O."/>
        </authorList>
    </citation>
    <scope>NUCLEOTIDE SEQUENCE [LARGE SCALE GENOMIC DNA]</scope>
    <source>
        <strain evidence="6 7">DP05</strain>
    </source>
</reference>
<dbReference type="InterPro" id="IPR036847">
    <property type="entry name" value="RimP_C_sf"/>
</dbReference>
<feature type="domain" description="Ribosome maturation factor RimP N-terminal" evidence="4">
    <location>
        <begin position="10"/>
        <end position="82"/>
    </location>
</feature>
<dbReference type="Gene3D" id="2.30.30.180">
    <property type="entry name" value="Ribosome maturation factor RimP, C-terminal domain"/>
    <property type="match status" value="1"/>
</dbReference>
<protein>
    <recommendedName>
        <fullName evidence="3">Ribosome maturation factor RimP</fullName>
    </recommendedName>
</protein>